<feature type="compositionally biased region" description="Gly residues" evidence="1">
    <location>
        <begin position="522"/>
        <end position="533"/>
    </location>
</feature>
<name>A0A2A3ZNK5_BREAU</name>
<comment type="caution">
    <text evidence="4">The sequence shown here is derived from an EMBL/GenBank/DDBJ whole genome shotgun (WGS) entry which is preliminary data.</text>
</comment>
<organism evidence="4 5">
    <name type="scientific">Brevibacterium aurantiacum</name>
    <dbReference type="NCBI Taxonomy" id="273384"/>
    <lineage>
        <taxon>Bacteria</taxon>
        <taxon>Bacillati</taxon>
        <taxon>Actinomycetota</taxon>
        <taxon>Actinomycetes</taxon>
        <taxon>Micrococcales</taxon>
        <taxon>Brevibacteriaceae</taxon>
        <taxon>Brevibacterium</taxon>
    </lineage>
</organism>
<dbReference type="RefSeq" id="WP_096146492.1">
    <property type="nucleotide sequence ID" value="NZ_NRHA01000013.1"/>
</dbReference>
<sequence>MKRLALAASIALAVSTMGVGPAVANTTTTTQASAAQEGAEALSEAPADPGEGDDTGADAADPGTGTTEAEGDAEATEPPTDEAADPNAADDGATDDGTADDGANDGAEESAAIEAGFSLEKTEMTAEEIGDPNQGIRYTVDPLKAGDVVTAEPGEATSTTVESDGAFTGTILGNTELKAGDTLDVTVTVARAGEESKTFSGSVTVVAPDDEDAEADLTVSPNTQSLDDFMNDGVKITLVNCVVDEEVNFRITRQGDPDTTIWEDSQMAGEDAAGFTTFIPGTGGDGWVGDFVVTASCGDKSAESTFTVTEGEGDGDGDESNADLTVSPKTQGLQKFLENGVHLTFVNCHVDDEVNFRVSTKRDPDTTVWEESQEAGEDAAGSANFVPDGDGGTGWVGDFLVMATCGDRSAETTFTVTDDGSVVDPKLAIDPKEISGEDFVNRDKGVTMTVTECEPGSDILFEVWGFEPSEKLYDRTVEANENGAASVQVYGLDNSPAAYVGTYTVKVNCMDQGLSGEFVVTGTGGDAGNGGDSGEGDDPGNAGSMPRTGAEITGLAAGAALILGGAVTILFARRKAQSGR</sequence>
<keyword evidence="2" id="KW-1133">Transmembrane helix</keyword>
<feature type="compositionally biased region" description="Acidic residues" evidence="1">
    <location>
        <begin position="92"/>
        <end position="105"/>
    </location>
</feature>
<dbReference type="AlphaFoldDB" id="A0A2A3ZNK5"/>
<protein>
    <recommendedName>
        <fullName evidence="6">Gram-positive cocci surface proteins LPxTG domain-containing protein</fullName>
    </recommendedName>
</protein>
<gene>
    <name evidence="4" type="ORF">CIK59_10640</name>
</gene>
<dbReference type="EMBL" id="NRHA01000013">
    <property type="protein sequence ID" value="PCC53179.1"/>
    <property type="molecule type" value="Genomic_DNA"/>
</dbReference>
<dbReference type="Proteomes" id="UP000217881">
    <property type="component" value="Unassembled WGS sequence"/>
</dbReference>
<feature type="compositionally biased region" description="Low complexity" evidence="1">
    <location>
        <begin position="57"/>
        <end position="68"/>
    </location>
</feature>
<feature type="compositionally biased region" description="Low complexity" evidence="1">
    <location>
        <begin position="28"/>
        <end position="49"/>
    </location>
</feature>
<evidence type="ECO:0008006" key="6">
    <source>
        <dbReference type="Google" id="ProtNLM"/>
    </source>
</evidence>
<feature type="transmembrane region" description="Helical" evidence="2">
    <location>
        <begin position="552"/>
        <end position="572"/>
    </location>
</feature>
<feature type="compositionally biased region" description="Acidic residues" evidence="1">
    <location>
        <begin position="311"/>
        <end position="321"/>
    </location>
</feature>
<keyword evidence="2" id="KW-0812">Transmembrane</keyword>
<evidence type="ECO:0000256" key="2">
    <source>
        <dbReference type="SAM" id="Phobius"/>
    </source>
</evidence>
<keyword evidence="2" id="KW-0472">Membrane</keyword>
<feature type="chain" id="PRO_5012110433" description="Gram-positive cocci surface proteins LPxTG domain-containing protein" evidence="3">
    <location>
        <begin position="25"/>
        <end position="580"/>
    </location>
</feature>
<feature type="region of interest" description="Disordered" evidence="1">
    <location>
        <begin position="305"/>
        <end position="325"/>
    </location>
</feature>
<reference evidence="4 5" key="1">
    <citation type="journal article" date="2017" name="Elife">
        <title>Extensive horizontal gene transfer in cheese-associated bacteria.</title>
        <authorList>
            <person name="Bonham K.S."/>
            <person name="Wolfe B.E."/>
            <person name="Dutton R.J."/>
        </authorList>
    </citation>
    <scope>NUCLEOTIDE SEQUENCE [LARGE SCALE GENOMIC DNA]</scope>
    <source>
        <strain evidence="4 5">738_8</strain>
    </source>
</reference>
<feature type="region of interest" description="Disordered" evidence="1">
    <location>
        <begin position="28"/>
        <end position="105"/>
    </location>
</feature>
<keyword evidence="3" id="KW-0732">Signal</keyword>
<evidence type="ECO:0000256" key="1">
    <source>
        <dbReference type="SAM" id="MobiDB-lite"/>
    </source>
</evidence>
<feature type="compositionally biased region" description="Acidic residues" evidence="1">
    <location>
        <begin position="69"/>
        <end position="84"/>
    </location>
</feature>
<evidence type="ECO:0000313" key="4">
    <source>
        <dbReference type="EMBL" id="PCC53179.1"/>
    </source>
</evidence>
<evidence type="ECO:0000256" key="3">
    <source>
        <dbReference type="SAM" id="SignalP"/>
    </source>
</evidence>
<feature type="region of interest" description="Disordered" evidence="1">
    <location>
        <begin position="522"/>
        <end position="548"/>
    </location>
</feature>
<accession>A0A2A3ZNK5</accession>
<feature type="signal peptide" evidence="3">
    <location>
        <begin position="1"/>
        <end position="24"/>
    </location>
</feature>
<evidence type="ECO:0000313" key="5">
    <source>
        <dbReference type="Proteomes" id="UP000217881"/>
    </source>
</evidence>
<proteinExistence type="predicted"/>